<dbReference type="RefSeq" id="WP_284824848.1">
    <property type="nucleotide sequence ID" value="NZ_CP126969.1"/>
</dbReference>
<dbReference type="PROSITE" id="PS00073">
    <property type="entry name" value="ACYL_COA_DH_2"/>
    <property type="match status" value="1"/>
</dbReference>
<reference evidence="9 10" key="1">
    <citation type="submission" date="2023-05" db="EMBL/GenBank/DDBJ databases">
        <title>Corynebacterium suedekumii sp. nov. and Corynebacterium breve sp. nov. isolated from raw cow's milk.</title>
        <authorList>
            <person name="Baer M.K."/>
            <person name="Mehl L."/>
            <person name="Hellmuth R."/>
            <person name="Marke G."/>
            <person name="Lipski A."/>
        </authorList>
    </citation>
    <scope>NUCLEOTIDE SEQUENCE [LARGE SCALE GENOMIC DNA]</scope>
    <source>
        <strain evidence="9 10">R4</strain>
    </source>
</reference>
<dbReference type="InterPro" id="IPR036250">
    <property type="entry name" value="AcylCo_DH-like_C"/>
</dbReference>
<protein>
    <submittedName>
        <fullName evidence="9">Acyl-CoA dehydrogenase family protein</fullName>
    </submittedName>
</protein>
<evidence type="ECO:0000256" key="4">
    <source>
        <dbReference type="ARBA" id="ARBA00022827"/>
    </source>
</evidence>
<evidence type="ECO:0000256" key="1">
    <source>
        <dbReference type="ARBA" id="ARBA00001974"/>
    </source>
</evidence>
<evidence type="ECO:0000259" key="8">
    <source>
        <dbReference type="Pfam" id="PF02771"/>
    </source>
</evidence>
<keyword evidence="5" id="KW-0560">Oxidoreductase</keyword>
<dbReference type="Gene3D" id="2.40.110.10">
    <property type="entry name" value="Butyryl-CoA Dehydrogenase, subunit A, domain 2"/>
    <property type="match status" value="1"/>
</dbReference>
<dbReference type="InterPro" id="IPR009075">
    <property type="entry name" value="AcylCo_DH/oxidase_C"/>
</dbReference>
<dbReference type="InterPro" id="IPR006089">
    <property type="entry name" value="Acyl-CoA_DH_CS"/>
</dbReference>
<feature type="domain" description="Acyl-CoA oxidase/dehydrogenase middle" evidence="7">
    <location>
        <begin position="134"/>
        <end position="225"/>
    </location>
</feature>
<comment type="cofactor">
    <cofactor evidence="1 5">
        <name>FAD</name>
        <dbReference type="ChEBI" id="CHEBI:57692"/>
    </cofactor>
</comment>
<evidence type="ECO:0000259" key="6">
    <source>
        <dbReference type="Pfam" id="PF00441"/>
    </source>
</evidence>
<dbReference type="Gene3D" id="1.20.140.10">
    <property type="entry name" value="Butyryl-CoA Dehydrogenase, subunit A, domain 3"/>
    <property type="match status" value="1"/>
</dbReference>
<dbReference type="EMBL" id="CP126969">
    <property type="protein sequence ID" value="WIM67625.1"/>
    <property type="molecule type" value="Genomic_DNA"/>
</dbReference>
<keyword evidence="10" id="KW-1185">Reference proteome</keyword>
<evidence type="ECO:0000313" key="10">
    <source>
        <dbReference type="Proteomes" id="UP001225598"/>
    </source>
</evidence>
<dbReference type="Gene3D" id="1.10.540.10">
    <property type="entry name" value="Acyl-CoA dehydrogenase/oxidase, N-terminal domain"/>
    <property type="match status" value="1"/>
</dbReference>
<organism evidence="9 10">
    <name type="scientific">Corynebacterium breve</name>
    <dbReference type="NCBI Taxonomy" id="3049799"/>
    <lineage>
        <taxon>Bacteria</taxon>
        <taxon>Bacillati</taxon>
        <taxon>Actinomycetota</taxon>
        <taxon>Actinomycetes</taxon>
        <taxon>Mycobacteriales</taxon>
        <taxon>Corynebacteriaceae</taxon>
        <taxon>Corynebacterium</taxon>
    </lineage>
</organism>
<dbReference type="SUPFAM" id="SSF47203">
    <property type="entry name" value="Acyl-CoA dehydrogenase C-terminal domain-like"/>
    <property type="match status" value="1"/>
</dbReference>
<dbReference type="Pfam" id="PF02770">
    <property type="entry name" value="Acyl-CoA_dh_M"/>
    <property type="match status" value="1"/>
</dbReference>
<evidence type="ECO:0000313" key="9">
    <source>
        <dbReference type="EMBL" id="WIM67625.1"/>
    </source>
</evidence>
<evidence type="ECO:0000256" key="2">
    <source>
        <dbReference type="ARBA" id="ARBA00009347"/>
    </source>
</evidence>
<name>A0ABY8VJ77_9CORY</name>
<dbReference type="InterPro" id="IPR037069">
    <property type="entry name" value="AcylCoA_DH/ox_N_sf"/>
</dbReference>
<evidence type="ECO:0000256" key="5">
    <source>
        <dbReference type="RuleBase" id="RU362125"/>
    </source>
</evidence>
<comment type="similarity">
    <text evidence="2 5">Belongs to the acyl-CoA dehydrogenase family.</text>
</comment>
<sequence length="392" mass="42510">MSHNPFNNTIDFFGTFDDITAEDRAAWARAHSFRDVCLPVINEYWDKGEYPTDLVAELAKRDVLTDGLDVPGHDKMSAVGSGLVIAELARTDASMATAAAVQAGLAMRSIDFLGSQEQKDKYLGPMAKGELFGAFGLTEPDHGSDSIALETTAVRDGDEWVINGEKKWIGNGAAGGITVVFARMENGEVSAFVVPQETPGYEATVIRGKLALRAIHQAHIVLKDCRIPAENQLEGAQSFKDVARVLTATRTGVAWLALGSAMACYEIAADYAQKRVQFGRELAKSQIIQQRLTNMAVDLNQMMLMCRRAAALDEAGTLTGETASMTKLHNTRAARRIAAEARDMLGGVGILLENHVARHFADVEAMHTYEGTDTVQSLIIGRKITGFSAYNK</sequence>
<dbReference type="Pfam" id="PF02771">
    <property type="entry name" value="Acyl-CoA_dh_N"/>
    <property type="match status" value="1"/>
</dbReference>
<dbReference type="InterPro" id="IPR009100">
    <property type="entry name" value="AcylCoA_DH/oxidase_NM_dom_sf"/>
</dbReference>
<feature type="domain" description="Acyl-CoA dehydrogenase/oxidase C-terminal" evidence="6">
    <location>
        <begin position="242"/>
        <end position="384"/>
    </location>
</feature>
<dbReference type="InterPro" id="IPR013786">
    <property type="entry name" value="AcylCoA_DH/ox_N"/>
</dbReference>
<dbReference type="InterPro" id="IPR006091">
    <property type="entry name" value="Acyl-CoA_Oxase/DH_mid-dom"/>
</dbReference>
<dbReference type="InterPro" id="IPR045008">
    <property type="entry name" value="ACX4-like"/>
</dbReference>
<keyword evidence="4 5" id="KW-0274">FAD</keyword>
<gene>
    <name evidence="9" type="ORF">QP027_11150</name>
</gene>
<dbReference type="Proteomes" id="UP001225598">
    <property type="component" value="Chromosome"/>
</dbReference>
<dbReference type="PANTHER" id="PTHR43188">
    <property type="entry name" value="ACYL-COENZYME A OXIDASE"/>
    <property type="match status" value="1"/>
</dbReference>
<dbReference type="PANTHER" id="PTHR43188:SF1">
    <property type="entry name" value="ACYL-COA DEHYDROGENASE"/>
    <property type="match status" value="1"/>
</dbReference>
<dbReference type="SUPFAM" id="SSF56645">
    <property type="entry name" value="Acyl-CoA dehydrogenase NM domain-like"/>
    <property type="match status" value="1"/>
</dbReference>
<accession>A0ABY8VJ77</accession>
<keyword evidence="3 5" id="KW-0285">Flavoprotein</keyword>
<dbReference type="InterPro" id="IPR046373">
    <property type="entry name" value="Acyl-CoA_Oxase/DH_mid-dom_sf"/>
</dbReference>
<dbReference type="Pfam" id="PF00441">
    <property type="entry name" value="Acyl-CoA_dh_1"/>
    <property type="match status" value="1"/>
</dbReference>
<proteinExistence type="inferred from homology"/>
<evidence type="ECO:0000256" key="3">
    <source>
        <dbReference type="ARBA" id="ARBA00022630"/>
    </source>
</evidence>
<feature type="domain" description="Acyl-CoA dehydrogenase/oxidase N-terminal" evidence="8">
    <location>
        <begin position="24"/>
        <end position="130"/>
    </location>
</feature>
<evidence type="ECO:0000259" key="7">
    <source>
        <dbReference type="Pfam" id="PF02770"/>
    </source>
</evidence>